<dbReference type="EMBL" id="CP003789">
    <property type="protein sequence ID" value="AGA64764.1"/>
    <property type="molecule type" value="Genomic_DNA"/>
</dbReference>
<keyword evidence="2" id="KW-1185">Reference proteome</keyword>
<protein>
    <submittedName>
        <fullName evidence="1">Uncharacterized protein</fullName>
    </submittedName>
</protein>
<dbReference type="eggNOG" id="ENOG50313B3">
    <property type="taxonomic scope" value="Bacteria"/>
</dbReference>
<dbReference type="RefSeq" id="WP_015273191.1">
    <property type="nucleotide sequence ID" value="NC_019907.1"/>
</dbReference>
<dbReference type="AlphaFoldDB" id="L0ET99"/>
<dbReference type="HOGENOM" id="CLU_153821_0_0_5"/>
<name>L0ET99_LIBCB</name>
<dbReference type="STRING" id="1215343.B488_07720"/>
<evidence type="ECO:0000313" key="1">
    <source>
        <dbReference type="EMBL" id="AGA64764.1"/>
    </source>
</evidence>
<dbReference type="PATRIC" id="fig|1215343.11.peg.794"/>
<dbReference type="KEGG" id="lcc:B488_07720"/>
<proteinExistence type="predicted"/>
<dbReference type="Proteomes" id="UP000010799">
    <property type="component" value="Chromosome"/>
</dbReference>
<organism evidence="1 2">
    <name type="scientific">Liberibacter crescens (strain BT-1)</name>
    <dbReference type="NCBI Taxonomy" id="1215343"/>
    <lineage>
        <taxon>Bacteria</taxon>
        <taxon>Pseudomonadati</taxon>
        <taxon>Pseudomonadota</taxon>
        <taxon>Alphaproteobacteria</taxon>
        <taxon>Hyphomicrobiales</taxon>
        <taxon>Rhizobiaceae</taxon>
        <taxon>Liberibacter</taxon>
    </lineage>
</organism>
<evidence type="ECO:0000313" key="2">
    <source>
        <dbReference type="Proteomes" id="UP000010799"/>
    </source>
</evidence>
<gene>
    <name evidence="1" type="ordered locus">B488_07720</name>
</gene>
<sequence length="124" mass="13803">MHSIIVQTSTILQPFLLCILSLAIPVVITRVSNCLIRLLKVNDEKKRLEIEGMLRKALHDCASNALKFAMIKLKISTPTPEAITLALDYVHSMNPDTVAQLKVNNAVLKDIIVSKMPLDKNREG</sequence>
<accession>L0ET99</accession>
<reference evidence="1 2" key="1">
    <citation type="journal article" date="2012" name="Stand. Genomic Sci.">
        <title>Complete genome sequence of Liberibacter crescens BT-1.</title>
        <authorList>
            <person name="Leonard M.T."/>
            <person name="Fagen J.R."/>
            <person name="Davis-Richardson A.G."/>
            <person name="Davis M.J."/>
            <person name="Triplett E.W."/>
        </authorList>
    </citation>
    <scope>NUCLEOTIDE SEQUENCE [LARGE SCALE GENOMIC DNA]</scope>
    <source>
        <strain evidence="1 2">BT-1</strain>
    </source>
</reference>